<gene>
    <name evidence="7" type="primary">aroK</name>
    <name evidence="8" type="ORF">P8625_02745</name>
</gene>
<comment type="cofactor">
    <cofactor evidence="7">
        <name>Mg(2+)</name>
        <dbReference type="ChEBI" id="CHEBI:18420"/>
    </cofactor>
    <text evidence="7">Binds 1 Mg(2+) ion per subunit.</text>
</comment>
<keyword evidence="7" id="KW-0479">Metal-binding</keyword>
<dbReference type="PANTHER" id="PTHR21087">
    <property type="entry name" value="SHIKIMATE KINASE"/>
    <property type="match status" value="1"/>
</dbReference>
<feature type="binding site" evidence="7">
    <location>
        <position position="79"/>
    </location>
    <ligand>
        <name>substrate</name>
    </ligand>
</feature>
<keyword evidence="3 7" id="KW-0547">Nucleotide-binding</keyword>
<dbReference type="CDD" id="cd00464">
    <property type="entry name" value="SK"/>
    <property type="match status" value="1"/>
</dbReference>
<feature type="binding site" evidence="7">
    <location>
        <position position="56"/>
    </location>
    <ligand>
        <name>substrate</name>
    </ligand>
</feature>
<keyword evidence="1 7" id="KW-0028">Amino-acid biosynthesis</keyword>
<dbReference type="Proteomes" id="UP001232001">
    <property type="component" value="Chromosome"/>
</dbReference>
<keyword evidence="9" id="KW-1185">Reference proteome</keyword>
<comment type="subcellular location">
    <subcellularLocation>
        <location evidence="7">Cytoplasm</location>
    </subcellularLocation>
</comment>
<evidence type="ECO:0000313" key="8">
    <source>
        <dbReference type="EMBL" id="WGH76101.1"/>
    </source>
</evidence>
<dbReference type="EMBL" id="CP122539">
    <property type="protein sequence ID" value="WGH76101.1"/>
    <property type="molecule type" value="Genomic_DNA"/>
</dbReference>
<evidence type="ECO:0000256" key="7">
    <source>
        <dbReference type="HAMAP-Rule" id="MF_00109"/>
    </source>
</evidence>
<dbReference type="InterPro" id="IPR031322">
    <property type="entry name" value="Shikimate/glucono_kinase"/>
</dbReference>
<dbReference type="RefSeq" id="WP_279651971.1">
    <property type="nucleotide sequence ID" value="NZ_CP122539.1"/>
</dbReference>
<dbReference type="Pfam" id="PF01202">
    <property type="entry name" value="SKI"/>
    <property type="match status" value="1"/>
</dbReference>
<keyword evidence="2 7" id="KW-0808">Transferase</keyword>
<comment type="caution">
    <text evidence="7">Lacks conserved residue(s) required for the propagation of feature annotation.</text>
</comment>
<keyword evidence="4 7" id="KW-0418">Kinase</keyword>
<evidence type="ECO:0000256" key="1">
    <source>
        <dbReference type="ARBA" id="ARBA00022605"/>
    </source>
</evidence>
<dbReference type="SUPFAM" id="SSF52540">
    <property type="entry name" value="P-loop containing nucleoside triphosphate hydrolases"/>
    <property type="match status" value="1"/>
</dbReference>
<dbReference type="PRINTS" id="PR01100">
    <property type="entry name" value="SHIKIMTKNASE"/>
</dbReference>
<feature type="binding site" evidence="7">
    <location>
        <position position="120"/>
    </location>
    <ligand>
        <name>ATP</name>
        <dbReference type="ChEBI" id="CHEBI:30616"/>
    </ligand>
</feature>
<comment type="catalytic activity">
    <reaction evidence="7">
        <text>shikimate + ATP = 3-phosphoshikimate + ADP + H(+)</text>
        <dbReference type="Rhea" id="RHEA:13121"/>
        <dbReference type="ChEBI" id="CHEBI:15378"/>
        <dbReference type="ChEBI" id="CHEBI:30616"/>
        <dbReference type="ChEBI" id="CHEBI:36208"/>
        <dbReference type="ChEBI" id="CHEBI:145989"/>
        <dbReference type="ChEBI" id="CHEBI:456216"/>
        <dbReference type="EC" id="2.7.1.71"/>
    </reaction>
</comment>
<dbReference type="PANTHER" id="PTHR21087:SF16">
    <property type="entry name" value="SHIKIMATE KINASE 1, CHLOROPLASTIC"/>
    <property type="match status" value="1"/>
</dbReference>
<sequence>MKIVLLGYMASGKSTIGRGFAEKKQISFIDLDDYIEKKEEKTISEIFEERGEIYFRKQEHKYLKELLDKKESFVLSLGGGTPCYAGNMDVLSSHEEVSSVYLKTSIKTIVDRLMNEKSKRPLVARLKEEALSEFVAKHLFERSYYYNQANYMIVLDNKSVDDIIDDLQVILS</sequence>
<keyword evidence="7" id="KW-0963">Cytoplasm</keyword>
<protein>
    <recommendedName>
        <fullName evidence="7">Shikimate kinase</fullName>
        <shortName evidence="7">SK</shortName>
        <ecNumber evidence="7">2.7.1.71</ecNumber>
    </recommendedName>
</protein>
<comment type="pathway">
    <text evidence="7">Metabolic intermediate biosynthesis; chorismate biosynthesis; chorismate from D-erythrose 4-phosphate and phosphoenolpyruvate: step 5/7.</text>
</comment>
<dbReference type="EC" id="2.7.1.71" evidence="7"/>
<evidence type="ECO:0000256" key="2">
    <source>
        <dbReference type="ARBA" id="ARBA00022679"/>
    </source>
</evidence>
<evidence type="ECO:0000256" key="4">
    <source>
        <dbReference type="ARBA" id="ARBA00022777"/>
    </source>
</evidence>
<comment type="similarity">
    <text evidence="7">Belongs to the shikimate kinase family.</text>
</comment>
<dbReference type="Gene3D" id="3.40.50.300">
    <property type="entry name" value="P-loop containing nucleotide triphosphate hydrolases"/>
    <property type="match status" value="1"/>
</dbReference>
<accession>A0ABY8L4A7</accession>
<evidence type="ECO:0000256" key="3">
    <source>
        <dbReference type="ARBA" id="ARBA00022741"/>
    </source>
</evidence>
<evidence type="ECO:0000256" key="5">
    <source>
        <dbReference type="ARBA" id="ARBA00022840"/>
    </source>
</evidence>
<comment type="function">
    <text evidence="7">Catalyzes the specific phosphorylation of the 3-hydroxyl group of shikimic acid using ATP as a cosubstrate.</text>
</comment>
<dbReference type="InterPro" id="IPR000623">
    <property type="entry name" value="Shikimate_kinase/TSH1"/>
</dbReference>
<organism evidence="8 9">
    <name type="scientific">Tenacibaculum tangerinum</name>
    <dbReference type="NCBI Taxonomy" id="3038772"/>
    <lineage>
        <taxon>Bacteria</taxon>
        <taxon>Pseudomonadati</taxon>
        <taxon>Bacteroidota</taxon>
        <taxon>Flavobacteriia</taxon>
        <taxon>Flavobacteriales</taxon>
        <taxon>Flavobacteriaceae</taxon>
        <taxon>Tenacibaculum</taxon>
    </lineage>
</organism>
<keyword evidence="6 7" id="KW-0057">Aromatic amino acid biosynthesis</keyword>
<comment type="subunit">
    <text evidence="7">Monomer.</text>
</comment>
<keyword evidence="5 7" id="KW-0067">ATP-binding</keyword>
<feature type="binding site" evidence="7">
    <location>
        <position position="32"/>
    </location>
    <ligand>
        <name>substrate</name>
    </ligand>
</feature>
<evidence type="ECO:0000256" key="6">
    <source>
        <dbReference type="ARBA" id="ARBA00023141"/>
    </source>
</evidence>
<dbReference type="GO" id="GO:0016301">
    <property type="term" value="F:kinase activity"/>
    <property type="evidence" value="ECO:0007669"/>
    <property type="project" value="UniProtKB-KW"/>
</dbReference>
<feature type="binding site" evidence="7">
    <location>
        <begin position="10"/>
        <end position="15"/>
    </location>
    <ligand>
        <name>ATP</name>
        <dbReference type="ChEBI" id="CHEBI:30616"/>
    </ligand>
</feature>
<reference evidence="8 9" key="1">
    <citation type="submission" date="2023-04" db="EMBL/GenBank/DDBJ databases">
        <title>Tenacibaculum tangerinum sp. nov., isolated from sea tidal flat of South Korea.</title>
        <authorList>
            <person name="Lee S.H."/>
            <person name="Kim J.-J."/>
        </authorList>
    </citation>
    <scope>NUCLEOTIDE SEQUENCE [LARGE SCALE GENOMIC DNA]</scope>
    <source>
        <strain evidence="8 9">GRR-S3-23</strain>
    </source>
</reference>
<dbReference type="HAMAP" id="MF_00109">
    <property type="entry name" value="Shikimate_kinase"/>
    <property type="match status" value="1"/>
</dbReference>
<proteinExistence type="inferred from homology"/>
<name>A0ABY8L4A7_9FLAO</name>
<feature type="binding site" evidence="7">
    <location>
        <position position="14"/>
    </location>
    <ligand>
        <name>Mg(2+)</name>
        <dbReference type="ChEBI" id="CHEBI:18420"/>
    </ligand>
</feature>
<dbReference type="InterPro" id="IPR027417">
    <property type="entry name" value="P-loop_NTPase"/>
</dbReference>
<keyword evidence="7" id="KW-0460">Magnesium</keyword>
<evidence type="ECO:0000313" key="9">
    <source>
        <dbReference type="Proteomes" id="UP001232001"/>
    </source>
</evidence>
<feature type="binding site" evidence="7">
    <location>
        <position position="142"/>
    </location>
    <ligand>
        <name>substrate</name>
    </ligand>
</feature>